<evidence type="ECO:0000256" key="1">
    <source>
        <dbReference type="ARBA" id="ARBA00006739"/>
    </source>
</evidence>
<dbReference type="Proteomes" id="UP000017836">
    <property type="component" value="Unassembled WGS sequence"/>
</dbReference>
<keyword evidence="4" id="KW-0808">Transferase</keyword>
<evidence type="ECO:0000256" key="2">
    <source>
        <dbReference type="ARBA" id="ARBA00012704"/>
    </source>
</evidence>
<dbReference type="EC" id="2.4.1.83" evidence="2"/>
<reference evidence="7" key="1">
    <citation type="journal article" date="2013" name="Science">
        <title>The Amborella genome and the evolution of flowering plants.</title>
        <authorList>
            <consortium name="Amborella Genome Project"/>
        </authorList>
    </citation>
    <scope>NUCLEOTIDE SEQUENCE [LARGE SCALE GENOMIC DNA]</scope>
</reference>
<protein>
    <recommendedName>
        <fullName evidence="2">dolichyl-phosphate beta-D-mannosyltransferase</fullName>
        <ecNumber evidence="2">2.4.1.83</ecNumber>
    </recommendedName>
</protein>
<evidence type="ECO:0000313" key="6">
    <source>
        <dbReference type="EMBL" id="ERN10471.1"/>
    </source>
</evidence>
<evidence type="ECO:0000259" key="5">
    <source>
        <dbReference type="Pfam" id="PF00535"/>
    </source>
</evidence>
<evidence type="ECO:0000256" key="4">
    <source>
        <dbReference type="ARBA" id="ARBA00022679"/>
    </source>
</evidence>
<dbReference type="EMBL" id="KI392832">
    <property type="protein sequence ID" value="ERN10471.1"/>
    <property type="molecule type" value="Genomic_DNA"/>
</dbReference>
<dbReference type="AlphaFoldDB" id="W1PRY2"/>
<dbReference type="Gene3D" id="3.90.550.10">
    <property type="entry name" value="Spore Coat Polysaccharide Biosynthesis Protein SpsA, Chain A"/>
    <property type="match status" value="1"/>
</dbReference>
<dbReference type="InterPro" id="IPR029044">
    <property type="entry name" value="Nucleotide-diphossugar_trans"/>
</dbReference>
<proteinExistence type="inferred from homology"/>
<dbReference type="eggNOG" id="KOG2978">
    <property type="taxonomic scope" value="Eukaryota"/>
</dbReference>
<dbReference type="PANTHER" id="PTHR43398:SF1">
    <property type="entry name" value="DOLICHOL-PHOSPHATE MANNOSYLTRANSFERASE SUBUNIT 1"/>
    <property type="match status" value="1"/>
</dbReference>
<evidence type="ECO:0000313" key="7">
    <source>
        <dbReference type="Proteomes" id="UP000017836"/>
    </source>
</evidence>
<dbReference type="STRING" id="13333.W1PRY2"/>
<sequence length="98" mass="11172">MENNNKKKYSILVPTFNERLNIALIVYLIVKHLKDVDFEVIIIDDGSPDGIQDIVKQLQRVYGGDRFLLRPISRKLGLGTALCASSCNWFLCIIENHP</sequence>
<name>W1PRY2_AMBTC</name>
<dbReference type="Gramene" id="ERN10471">
    <property type="protein sequence ID" value="ERN10471"/>
    <property type="gene ID" value="AMTR_s00161p00022770"/>
</dbReference>
<comment type="similarity">
    <text evidence="1">Belongs to the glycosyltransferase 2 family.</text>
</comment>
<dbReference type="OMA" id="CASSCNW"/>
<dbReference type="SUPFAM" id="SSF53448">
    <property type="entry name" value="Nucleotide-diphospho-sugar transferases"/>
    <property type="match status" value="1"/>
</dbReference>
<dbReference type="InterPro" id="IPR001173">
    <property type="entry name" value="Glyco_trans_2-like"/>
</dbReference>
<keyword evidence="3" id="KW-0328">Glycosyltransferase</keyword>
<dbReference type="GO" id="GO:0004582">
    <property type="term" value="F:dolichyl-phosphate beta-D-mannosyltransferase activity"/>
    <property type="evidence" value="ECO:0007669"/>
    <property type="project" value="UniProtKB-EC"/>
</dbReference>
<feature type="domain" description="Glycosyltransferase 2-like" evidence="5">
    <location>
        <begin position="10"/>
        <end position="82"/>
    </location>
</feature>
<dbReference type="PANTHER" id="PTHR43398">
    <property type="entry name" value="DOLICHOL-PHOSPHATE MANNOSYLTRANSFERASE SUBUNIT 1"/>
    <property type="match status" value="1"/>
</dbReference>
<evidence type="ECO:0000256" key="3">
    <source>
        <dbReference type="ARBA" id="ARBA00022676"/>
    </source>
</evidence>
<accession>W1PRY2</accession>
<keyword evidence="7" id="KW-1185">Reference proteome</keyword>
<dbReference type="InterPro" id="IPR039528">
    <property type="entry name" value="DPM1-like"/>
</dbReference>
<organism evidence="6 7">
    <name type="scientific">Amborella trichopoda</name>
    <dbReference type="NCBI Taxonomy" id="13333"/>
    <lineage>
        <taxon>Eukaryota</taxon>
        <taxon>Viridiplantae</taxon>
        <taxon>Streptophyta</taxon>
        <taxon>Embryophyta</taxon>
        <taxon>Tracheophyta</taxon>
        <taxon>Spermatophyta</taxon>
        <taxon>Magnoliopsida</taxon>
        <taxon>Amborellales</taxon>
        <taxon>Amborellaceae</taxon>
        <taxon>Amborella</taxon>
    </lineage>
</organism>
<gene>
    <name evidence="6" type="ORF">AMTR_s00161p00022770</name>
</gene>
<dbReference type="HOGENOM" id="CLU_2336484_0_0_1"/>
<dbReference type="Pfam" id="PF00535">
    <property type="entry name" value="Glycos_transf_2"/>
    <property type="match status" value="1"/>
</dbReference>